<evidence type="ECO:0000256" key="1">
    <source>
        <dbReference type="ARBA" id="ARBA00005709"/>
    </source>
</evidence>
<dbReference type="Gene3D" id="6.10.10.10">
    <property type="entry name" value="Flagellar export chaperone, C-terminal domain"/>
    <property type="match status" value="1"/>
</dbReference>
<dbReference type="Pfam" id="PF00669">
    <property type="entry name" value="Flagellin_N"/>
    <property type="match status" value="1"/>
</dbReference>
<protein>
    <recommendedName>
        <fullName evidence="3">Flagellin</fullName>
    </recommendedName>
</protein>
<comment type="function">
    <text evidence="3">Flagellin is the subunit protein which polymerizes to form the filaments of bacterial flagella.</text>
</comment>
<evidence type="ECO:0000256" key="3">
    <source>
        <dbReference type="RuleBase" id="RU362073"/>
    </source>
</evidence>
<keyword evidence="3" id="KW-0964">Secreted</keyword>
<feature type="domain" description="Flagellin C-terminal" evidence="5">
    <location>
        <begin position="304"/>
        <end position="388"/>
    </location>
</feature>
<dbReference type="InterPro" id="IPR042187">
    <property type="entry name" value="Flagellin_C_sub2"/>
</dbReference>
<feature type="domain" description="Flagellin N-terminal" evidence="4">
    <location>
        <begin position="6"/>
        <end position="135"/>
    </location>
</feature>
<name>A0A6A7Y229_9HYPH</name>
<evidence type="ECO:0000256" key="2">
    <source>
        <dbReference type="ARBA" id="ARBA00023143"/>
    </source>
</evidence>
<dbReference type="GO" id="GO:0005576">
    <property type="term" value="C:extracellular region"/>
    <property type="evidence" value="ECO:0007669"/>
    <property type="project" value="UniProtKB-SubCell"/>
</dbReference>
<gene>
    <name evidence="6" type="ORF">F0357_08950</name>
</gene>
<comment type="similarity">
    <text evidence="1 3">Belongs to the bacterial flagellin family.</text>
</comment>
<comment type="caution">
    <text evidence="6">The sequence shown here is derived from an EMBL/GenBank/DDBJ whole genome shotgun (WGS) entry which is preliminary data.</text>
</comment>
<dbReference type="InterPro" id="IPR001492">
    <property type="entry name" value="Flagellin"/>
</dbReference>
<evidence type="ECO:0000259" key="5">
    <source>
        <dbReference type="Pfam" id="PF00700"/>
    </source>
</evidence>
<evidence type="ECO:0000259" key="4">
    <source>
        <dbReference type="Pfam" id="PF00669"/>
    </source>
</evidence>
<sequence length="389" mass="39889">MTSLITNNSATVALSTLRSINSQLDTVNTRVSTGKRINSASDGAAYWSISTTLTSDNGALGSVKDAIGLDKNTVDAAAGGLKTVLDSLNTLKNKLTTAMSTSADRGKLQQEISSTLDGIKSVSDNTVMNGTNWLSVDSSATNYNSTKALVSSFSRSTSSTGTSTVNVSASYLDTGAIMLYDKKAAATTVGSTVTGTAAVATAATQADSTDATLTDARGAGFTVAISTATGAQGGFLDTVYSVAFNTFADGGTGTDTIAGTSDDPADTYTAGTAAAADDFSISKMDISKLSNSYKDLNKIQAYVKVVDATIQQLTAGATTLGATSSRLTSQQNFAQSLMDTNTSSIGNLVDADMEQESSRLKALQTQQQIGVQSLSIANSTTSNLLSLFR</sequence>
<comment type="subcellular location">
    <subcellularLocation>
        <location evidence="3">Secreted</location>
    </subcellularLocation>
    <subcellularLocation>
        <location evidence="3">Bacterial flagellum</location>
    </subcellularLocation>
</comment>
<dbReference type="InterPro" id="IPR046358">
    <property type="entry name" value="Flagellin_C"/>
</dbReference>
<dbReference type="GO" id="GO:0005198">
    <property type="term" value="F:structural molecule activity"/>
    <property type="evidence" value="ECO:0007669"/>
    <property type="project" value="UniProtKB-UniRule"/>
</dbReference>
<reference evidence="6 7" key="1">
    <citation type="submission" date="2019-09" db="EMBL/GenBank/DDBJ databases">
        <title>Segnochrobactrum spirostomi gen. nov., sp. nov., isolated from the ciliate Spirostomum cf. yagiui and description of a novel family, Segnochrobactraceae fam. nov. within the order Rhizobiales of the class Alphaproteobacteria.</title>
        <authorList>
            <person name="Akter S."/>
            <person name="Shazib S.U.A."/>
            <person name="Shin M.K."/>
        </authorList>
    </citation>
    <scope>NUCLEOTIDE SEQUENCE [LARGE SCALE GENOMIC DNA]</scope>
    <source>
        <strain evidence="6 7">Sp-1</strain>
    </source>
</reference>
<accession>A0A6A7Y229</accession>
<dbReference type="Proteomes" id="UP000332515">
    <property type="component" value="Unassembled WGS sequence"/>
</dbReference>
<dbReference type="RefSeq" id="WP_153480006.1">
    <property type="nucleotide sequence ID" value="NZ_VWNA01000001.1"/>
</dbReference>
<organism evidence="6 7">
    <name type="scientific">Segnochrobactrum spirostomi</name>
    <dbReference type="NCBI Taxonomy" id="2608987"/>
    <lineage>
        <taxon>Bacteria</taxon>
        <taxon>Pseudomonadati</taxon>
        <taxon>Pseudomonadota</taxon>
        <taxon>Alphaproteobacteria</taxon>
        <taxon>Hyphomicrobiales</taxon>
        <taxon>Segnochrobactraceae</taxon>
        <taxon>Segnochrobactrum</taxon>
    </lineage>
</organism>
<dbReference type="PRINTS" id="PR00207">
    <property type="entry name" value="FLAGELLIN"/>
</dbReference>
<evidence type="ECO:0000313" key="7">
    <source>
        <dbReference type="Proteomes" id="UP000332515"/>
    </source>
</evidence>
<dbReference type="Gene3D" id="1.20.1330.10">
    <property type="entry name" value="f41 fragment of flagellin, N-terminal domain"/>
    <property type="match status" value="1"/>
</dbReference>
<dbReference type="InterPro" id="IPR001029">
    <property type="entry name" value="Flagellin_N"/>
</dbReference>
<dbReference type="PANTHER" id="PTHR42792">
    <property type="entry name" value="FLAGELLIN"/>
    <property type="match status" value="1"/>
</dbReference>
<keyword evidence="6" id="KW-0969">Cilium</keyword>
<keyword evidence="7" id="KW-1185">Reference proteome</keyword>
<proteinExistence type="inferred from homology"/>
<dbReference type="GO" id="GO:0009288">
    <property type="term" value="C:bacterial-type flagellum"/>
    <property type="evidence" value="ECO:0007669"/>
    <property type="project" value="UniProtKB-SubCell"/>
</dbReference>
<keyword evidence="2 3" id="KW-0975">Bacterial flagellum</keyword>
<keyword evidence="6" id="KW-0966">Cell projection</keyword>
<dbReference type="PANTHER" id="PTHR42792:SF2">
    <property type="entry name" value="FLAGELLIN"/>
    <property type="match status" value="1"/>
</dbReference>
<keyword evidence="6" id="KW-0282">Flagellum</keyword>
<evidence type="ECO:0000313" key="6">
    <source>
        <dbReference type="EMBL" id="MQT12776.1"/>
    </source>
</evidence>
<dbReference type="AlphaFoldDB" id="A0A6A7Y229"/>
<dbReference type="EMBL" id="VWNA01000001">
    <property type="protein sequence ID" value="MQT12776.1"/>
    <property type="molecule type" value="Genomic_DNA"/>
</dbReference>
<dbReference type="Pfam" id="PF00700">
    <property type="entry name" value="Flagellin_C"/>
    <property type="match status" value="1"/>
</dbReference>
<dbReference type="SUPFAM" id="SSF64518">
    <property type="entry name" value="Phase 1 flagellin"/>
    <property type="match status" value="1"/>
</dbReference>